<dbReference type="AlphaFoldDB" id="A0A1W1VVE3"/>
<reference evidence="3 4" key="1">
    <citation type="submission" date="2017-04" db="EMBL/GenBank/DDBJ databases">
        <authorList>
            <person name="Afonso C.L."/>
            <person name="Miller P.J."/>
            <person name="Scott M.A."/>
            <person name="Spackman E."/>
            <person name="Goraichik I."/>
            <person name="Dimitrov K.M."/>
            <person name="Suarez D.L."/>
            <person name="Swayne D.E."/>
        </authorList>
    </citation>
    <scope>NUCLEOTIDE SEQUENCE [LARGE SCALE GENOMIC DNA]</scope>
    <source>
        <strain evidence="3 4">KR-140</strain>
    </source>
</reference>
<keyword evidence="1" id="KW-0472">Membrane</keyword>
<evidence type="ECO:0000259" key="2">
    <source>
        <dbReference type="SMART" id="SM00014"/>
    </source>
</evidence>
<name>A0A1W1VVE3_9DEIO</name>
<keyword evidence="1" id="KW-0812">Transmembrane</keyword>
<proteinExistence type="predicted"/>
<feature type="transmembrane region" description="Helical" evidence="1">
    <location>
        <begin position="122"/>
        <end position="140"/>
    </location>
</feature>
<dbReference type="Pfam" id="PF01569">
    <property type="entry name" value="PAP2"/>
    <property type="match status" value="1"/>
</dbReference>
<dbReference type="RefSeq" id="WP_084051229.1">
    <property type="nucleotide sequence ID" value="NZ_FWWU01000010.1"/>
</dbReference>
<dbReference type="EMBL" id="FWWU01000010">
    <property type="protein sequence ID" value="SMB97210.1"/>
    <property type="molecule type" value="Genomic_DNA"/>
</dbReference>
<accession>A0A1W1VVE3</accession>
<evidence type="ECO:0000256" key="1">
    <source>
        <dbReference type="SAM" id="Phobius"/>
    </source>
</evidence>
<dbReference type="InterPro" id="IPR000326">
    <property type="entry name" value="PAP2/HPO"/>
</dbReference>
<feature type="domain" description="Phosphatidic acid phosphatase type 2/haloperoxidase" evidence="2">
    <location>
        <begin position="55"/>
        <end position="161"/>
    </location>
</feature>
<keyword evidence="1" id="KW-1133">Transmembrane helix</keyword>
<gene>
    <name evidence="3" type="ORF">SAMN00790413_06415</name>
</gene>
<dbReference type="STRING" id="695939.SAMN00790413_06415"/>
<feature type="transmembrane region" description="Helical" evidence="1">
    <location>
        <begin position="22"/>
        <end position="45"/>
    </location>
</feature>
<dbReference type="InterPro" id="IPR036938">
    <property type="entry name" value="PAP2/HPO_sf"/>
</dbReference>
<organism evidence="3 4">
    <name type="scientific">Deinococcus hopiensis KR-140</name>
    <dbReference type="NCBI Taxonomy" id="695939"/>
    <lineage>
        <taxon>Bacteria</taxon>
        <taxon>Thermotogati</taxon>
        <taxon>Deinococcota</taxon>
        <taxon>Deinococci</taxon>
        <taxon>Deinococcales</taxon>
        <taxon>Deinococcaceae</taxon>
        <taxon>Deinococcus</taxon>
    </lineage>
</organism>
<protein>
    <submittedName>
        <fullName evidence="3">Undecaprenyl-diphosphatase</fullName>
    </submittedName>
</protein>
<dbReference type="Proteomes" id="UP000192582">
    <property type="component" value="Unassembled WGS sequence"/>
</dbReference>
<dbReference type="OrthoDB" id="4872332at2"/>
<sequence length="179" mass="19457">MTDGIQASLHTLAVHQPVAASLARFCASLLLFVLLGLLAVAAWLMRRQLTWKYAARVVVSLTVATVLTLLTNHLVLDPRPFVVEHYSPLAHASADNGFPSDHTLVAALFVGWAGWLNRRWSLAFALGLAAIILGRLAIGAHHSLDVLGSLVFAALGIFTASKWPFPPSWQHRPLLPFLT</sequence>
<feature type="transmembrane region" description="Helical" evidence="1">
    <location>
        <begin position="146"/>
        <end position="165"/>
    </location>
</feature>
<dbReference type="SUPFAM" id="SSF48317">
    <property type="entry name" value="Acid phosphatase/Vanadium-dependent haloperoxidase"/>
    <property type="match status" value="1"/>
</dbReference>
<evidence type="ECO:0000313" key="3">
    <source>
        <dbReference type="EMBL" id="SMB97210.1"/>
    </source>
</evidence>
<evidence type="ECO:0000313" key="4">
    <source>
        <dbReference type="Proteomes" id="UP000192582"/>
    </source>
</evidence>
<dbReference type="SMART" id="SM00014">
    <property type="entry name" value="acidPPc"/>
    <property type="match status" value="1"/>
</dbReference>
<keyword evidence="4" id="KW-1185">Reference proteome</keyword>
<dbReference type="Gene3D" id="1.20.144.10">
    <property type="entry name" value="Phosphatidic acid phosphatase type 2/haloperoxidase"/>
    <property type="match status" value="1"/>
</dbReference>
<feature type="transmembrane region" description="Helical" evidence="1">
    <location>
        <begin position="57"/>
        <end position="76"/>
    </location>
</feature>